<feature type="domain" description="Helicase ATP-binding" evidence="1">
    <location>
        <begin position="1"/>
        <end position="123"/>
    </location>
</feature>
<dbReference type="GO" id="GO:0005829">
    <property type="term" value="C:cytosol"/>
    <property type="evidence" value="ECO:0007669"/>
    <property type="project" value="TreeGrafter"/>
</dbReference>
<sequence length="123" mass="14402">MATETGKTLTSCAIIKMFLRSGNIKRVLFLVDRIELENQAEREFKEVLKNDYSVSIWKENQSQWKKSEIVVTTVQSLKAQNKYKRLFSRDDFSLVISDESHRSLGGQSKKVIDLHFLWLVIEY</sequence>
<dbReference type="GO" id="GO:0003677">
    <property type="term" value="F:DNA binding"/>
    <property type="evidence" value="ECO:0007669"/>
    <property type="project" value="InterPro"/>
</dbReference>
<dbReference type="SUPFAM" id="SSF52540">
    <property type="entry name" value="P-loop containing nucleoside triphosphate hydrolases"/>
    <property type="match status" value="1"/>
</dbReference>
<protein>
    <recommendedName>
        <fullName evidence="1">Helicase ATP-binding domain-containing protein</fullName>
    </recommendedName>
</protein>
<dbReference type="PANTHER" id="PTHR47396:SF1">
    <property type="entry name" value="ATP-DEPENDENT HELICASE IRC3-RELATED"/>
    <property type="match status" value="1"/>
</dbReference>
<dbReference type="GO" id="GO:0005524">
    <property type="term" value="F:ATP binding"/>
    <property type="evidence" value="ECO:0007669"/>
    <property type="project" value="InterPro"/>
</dbReference>
<dbReference type="PROSITE" id="PS51192">
    <property type="entry name" value="HELICASE_ATP_BIND_1"/>
    <property type="match status" value="1"/>
</dbReference>
<reference evidence="2" key="1">
    <citation type="submission" date="2018-05" db="EMBL/GenBank/DDBJ databases">
        <authorList>
            <person name="Lanie J.A."/>
            <person name="Ng W.-L."/>
            <person name="Kazmierczak K.M."/>
            <person name="Andrzejewski T.M."/>
            <person name="Davidsen T.M."/>
            <person name="Wayne K.J."/>
            <person name="Tettelin H."/>
            <person name="Glass J.I."/>
            <person name="Rusch D."/>
            <person name="Podicherti R."/>
            <person name="Tsui H.-C.T."/>
            <person name="Winkler M.E."/>
        </authorList>
    </citation>
    <scope>NUCLEOTIDE SEQUENCE</scope>
</reference>
<gene>
    <name evidence="2" type="ORF">METZ01_LOCUS109235</name>
</gene>
<dbReference type="PANTHER" id="PTHR47396">
    <property type="entry name" value="TYPE I RESTRICTION ENZYME ECOKI R PROTEIN"/>
    <property type="match status" value="1"/>
</dbReference>
<dbReference type="AlphaFoldDB" id="A0A381WVT3"/>
<name>A0A381WVT3_9ZZZZ</name>
<dbReference type="EMBL" id="UINC01012987">
    <property type="protein sequence ID" value="SVA56381.1"/>
    <property type="molecule type" value="Genomic_DNA"/>
</dbReference>
<dbReference type="InterPro" id="IPR006935">
    <property type="entry name" value="Helicase/UvrB_N"/>
</dbReference>
<dbReference type="GO" id="GO:0016787">
    <property type="term" value="F:hydrolase activity"/>
    <property type="evidence" value="ECO:0007669"/>
    <property type="project" value="InterPro"/>
</dbReference>
<evidence type="ECO:0000313" key="2">
    <source>
        <dbReference type="EMBL" id="SVA56381.1"/>
    </source>
</evidence>
<dbReference type="Pfam" id="PF04851">
    <property type="entry name" value="ResIII"/>
    <property type="match status" value="1"/>
</dbReference>
<dbReference type="InterPro" id="IPR050742">
    <property type="entry name" value="Helicase_Restrict-Modif_Enz"/>
</dbReference>
<dbReference type="InterPro" id="IPR027417">
    <property type="entry name" value="P-loop_NTPase"/>
</dbReference>
<proteinExistence type="predicted"/>
<dbReference type="Gene3D" id="3.40.50.300">
    <property type="entry name" value="P-loop containing nucleotide triphosphate hydrolases"/>
    <property type="match status" value="1"/>
</dbReference>
<dbReference type="InterPro" id="IPR014001">
    <property type="entry name" value="Helicase_ATP-bd"/>
</dbReference>
<accession>A0A381WVT3</accession>
<evidence type="ECO:0000259" key="1">
    <source>
        <dbReference type="PROSITE" id="PS51192"/>
    </source>
</evidence>
<organism evidence="2">
    <name type="scientific">marine metagenome</name>
    <dbReference type="NCBI Taxonomy" id="408172"/>
    <lineage>
        <taxon>unclassified sequences</taxon>
        <taxon>metagenomes</taxon>
        <taxon>ecological metagenomes</taxon>
    </lineage>
</organism>